<dbReference type="InterPro" id="IPR003697">
    <property type="entry name" value="Maf-like"/>
</dbReference>
<dbReference type="PANTHER" id="PTHR43213">
    <property type="entry name" value="BIFUNCTIONAL DTTP/UTP PYROPHOSPHATASE/METHYLTRANSFERASE PROTEIN-RELATED"/>
    <property type="match status" value="1"/>
</dbReference>
<sequence>MLNEILKNHKLILASGSPRRHQFFKDLGLAFTVRTKDVDEVYPDQLQGAEISDYLAQLKANAQKDTLEPNEILITSDTVVLLDDECLGKPKDRDEALAMIRSLSGRSHRVVTSVCFSSIEKQITENCTTKVSFKDLSDTEIAYYVDHYKPYDKAGAYGIQEWIGATAITHIEGSYNNVMGLPTHLVYNILSNWD</sequence>
<reference evidence="5 6" key="1">
    <citation type="submission" date="2017-04" db="EMBL/GenBank/DDBJ databases">
        <title>A new member of the family Flavobacteriaceae isolated from ascidians.</title>
        <authorList>
            <person name="Chen L."/>
        </authorList>
    </citation>
    <scope>NUCLEOTIDE SEQUENCE [LARGE SCALE GENOMIC DNA]</scope>
    <source>
        <strain evidence="5 6">HQA918</strain>
    </source>
</reference>
<dbReference type="SUPFAM" id="SSF52972">
    <property type="entry name" value="ITPase-like"/>
    <property type="match status" value="1"/>
</dbReference>
<dbReference type="PANTHER" id="PTHR43213:SF5">
    <property type="entry name" value="BIFUNCTIONAL DTTP_UTP PYROPHOSPHATASE_METHYLTRANSFERASE PROTEIN-RELATED"/>
    <property type="match status" value="1"/>
</dbReference>
<dbReference type="GO" id="GO:0009117">
    <property type="term" value="P:nucleotide metabolic process"/>
    <property type="evidence" value="ECO:0007669"/>
    <property type="project" value="UniProtKB-KW"/>
</dbReference>
<name>A0A2A4G579_9FLAO</name>
<dbReference type="RefSeq" id="WP_097442891.1">
    <property type="nucleotide sequence ID" value="NZ_NBWU01000004.1"/>
</dbReference>
<evidence type="ECO:0000256" key="2">
    <source>
        <dbReference type="ARBA" id="ARBA00022801"/>
    </source>
</evidence>
<comment type="caution">
    <text evidence="4">Lacks conserved residue(s) required for the propagation of feature annotation.</text>
</comment>
<feature type="site" description="Important for substrate specificity" evidence="4">
    <location>
        <position position="19"/>
    </location>
</feature>
<comment type="catalytic activity">
    <reaction evidence="4">
        <text>UTP + H2O = UMP + diphosphate + H(+)</text>
        <dbReference type="Rhea" id="RHEA:29395"/>
        <dbReference type="ChEBI" id="CHEBI:15377"/>
        <dbReference type="ChEBI" id="CHEBI:15378"/>
        <dbReference type="ChEBI" id="CHEBI:33019"/>
        <dbReference type="ChEBI" id="CHEBI:46398"/>
        <dbReference type="ChEBI" id="CHEBI:57865"/>
        <dbReference type="EC" id="3.6.1.9"/>
    </reaction>
</comment>
<dbReference type="PIRSF" id="PIRSF006305">
    <property type="entry name" value="Maf"/>
    <property type="match status" value="1"/>
</dbReference>
<dbReference type="GO" id="GO:0005737">
    <property type="term" value="C:cytoplasm"/>
    <property type="evidence" value="ECO:0007669"/>
    <property type="project" value="UniProtKB-SubCell"/>
</dbReference>
<keyword evidence="4" id="KW-0963">Cytoplasm</keyword>
<dbReference type="EMBL" id="NBWU01000004">
    <property type="protein sequence ID" value="PCE64119.1"/>
    <property type="molecule type" value="Genomic_DNA"/>
</dbReference>
<comment type="function">
    <text evidence="4">Nucleoside triphosphate pyrophosphatase that hydrolyzes dTTP and UTP. May have a dual role in cell division arrest and in preventing the incorporation of modified nucleotides into cellular nucleic acids.</text>
</comment>
<dbReference type="Proteomes" id="UP000219559">
    <property type="component" value="Unassembled WGS sequence"/>
</dbReference>
<dbReference type="CDD" id="cd00555">
    <property type="entry name" value="Maf"/>
    <property type="match status" value="1"/>
</dbReference>
<dbReference type="NCBIfam" id="TIGR00172">
    <property type="entry name" value="maf"/>
    <property type="match status" value="1"/>
</dbReference>
<dbReference type="Pfam" id="PF02545">
    <property type="entry name" value="Maf"/>
    <property type="match status" value="1"/>
</dbReference>
<dbReference type="GO" id="GO:0036218">
    <property type="term" value="F:dTTP diphosphatase activity"/>
    <property type="evidence" value="ECO:0007669"/>
    <property type="project" value="RHEA"/>
</dbReference>
<feature type="site" description="Important for substrate specificity" evidence="4">
    <location>
        <position position="78"/>
    </location>
</feature>
<dbReference type="HAMAP" id="MF_00528">
    <property type="entry name" value="Maf"/>
    <property type="match status" value="1"/>
</dbReference>
<dbReference type="Gene3D" id="3.90.950.10">
    <property type="match status" value="1"/>
</dbReference>
<proteinExistence type="inferred from homology"/>
<dbReference type="EC" id="3.6.1.9" evidence="4"/>
<dbReference type="AlphaFoldDB" id="A0A2A4G579"/>
<comment type="cofactor">
    <cofactor evidence="1 4">
        <name>a divalent metal cation</name>
        <dbReference type="ChEBI" id="CHEBI:60240"/>
    </cofactor>
</comment>
<comment type="subcellular location">
    <subcellularLocation>
        <location evidence="4">Cytoplasm</location>
    </subcellularLocation>
</comment>
<comment type="caution">
    <text evidence="5">The sequence shown here is derived from an EMBL/GenBank/DDBJ whole genome shotgun (WGS) entry which is preliminary data.</text>
</comment>
<feature type="site" description="Important for substrate specificity" evidence="4">
    <location>
        <position position="160"/>
    </location>
</feature>
<protein>
    <recommendedName>
        <fullName evidence="4">dTTP/UTP pyrophosphatase</fullName>
        <shortName evidence="4">dTTPase/UTPase</shortName>
        <ecNumber evidence="4">3.6.1.9</ecNumber>
    </recommendedName>
    <alternativeName>
        <fullName evidence="4">Nucleoside triphosphate pyrophosphatase</fullName>
    </alternativeName>
    <alternativeName>
        <fullName evidence="4">Nucleotide pyrophosphatase</fullName>
        <shortName evidence="4">Nucleotide PPase</shortName>
    </alternativeName>
</protein>
<dbReference type="GO" id="GO:0036221">
    <property type="term" value="F:UTP diphosphatase activity"/>
    <property type="evidence" value="ECO:0007669"/>
    <property type="project" value="RHEA"/>
</dbReference>
<gene>
    <name evidence="5" type="ORF">B7P33_12880</name>
</gene>
<organism evidence="5 6">
    <name type="scientific">Sediminicola luteus</name>
    <dbReference type="NCBI Taxonomy" id="319238"/>
    <lineage>
        <taxon>Bacteria</taxon>
        <taxon>Pseudomonadati</taxon>
        <taxon>Bacteroidota</taxon>
        <taxon>Flavobacteriia</taxon>
        <taxon>Flavobacteriales</taxon>
        <taxon>Flavobacteriaceae</taxon>
        <taxon>Sediminicola</taxon>
    </lineage>
</organism>
<keyword evidence="6" id="KW-1185">Reference proteome</keyword>
<evidence type="ECO:0000313" key="5">
    <source>
        <dbReference type="EMBL" id="PCE64119.1"/>
    </source>
</evidence>
<keyword evidence="2 4" id="KW-0378">Hydrolase</keyword>
<evidence type="ECO:0000256" key="1">
    <source>
        <dbReference type="ARBA" id="ARBA00001968"/>
    </source>
</evidence>
<evidence type="ECO:0000313" key="6">
    <source>
        <dbReference type="Proteomes" id="UP000219559"/>
    </source>
</evidence>
<evidence type="ECO:0000256" key="4">
    <source>
        <dbReference type="HAMAP-Rule" id="MF_00528"/>
    </source>
</evidence>
<feature type="active site" description="Proton acceptor" evidence="4">
    <location>
        <position position="77"/>
    </location>
</feature>
<evidence type="ECO:0000256" key="3">
    <source>
        <dbReference type="ARBA" id="ARBA00023080"/>
    </source>
</evidence>
<comment type="similarity">
    <text evidence="4">Belongs to the Maf family. YhdE subfamily.</text>
</comment>
<dbReference type="OrthoDB" id="9807767at2"/>
<keyword evidence="3 4" id="KW-0546">Nucleotide metabolism</keyword>
<dbReference type="InterPro" id="IPR029001">
    <property type="entry name" value="ITPase-like_fam"/>
</dbReference>
<comment type="catalytic activity">
    <reaction evidence="4">
        <text>dTTP + H2O = dTMP + diphosphate + H(+)</text>
        <dbReference type="Rhea" id="RHEA:28534"/>
        <dbReference type="ChEBI" id="CHEBI:15377"/>
        <dbReference type="ChEBI" id="CHEBI:15378"/>
        <dbReference type="ChEBI" id="CHEBI:33019"/>
        <dbReference type="ChEBI" id="CHEBI:37568"/>
        <dbReference type="ChEBI" id="CHEBI:63528"/>
        <dbReference type="EC" id="3.6.1.9"/>
    </reaction>
</comment>
<accession>A0A2A4G579</accession>